<dbReference type="SUPFAM" id="SSF54518">
    <property type="entry name" value="Tubby C-terminal domain-like"/>
    <property type="match status" value="1"/>
</dbReference>
<dbReference type="RefSeq" id="WP_057742285.1">
    <property type="nucleotide sequence ID" value="NZ_AZEF01000007.1"/>
</dbReference>
<proteinExistence type="predicted"/>
<sequence>MRKLYVQKGRLAEHGASTISDINRKKLYLIVGKWGRHQDVLSVYAISGTPLAEIKQRGFGLLPHFDLFKHNELVGSLRRYHFGRKDILIVRRLNWFIVGDLYTSHYRIFHGRHTIMTLQEVTLPYGDYLELSINNAEDEVLCICIVAILDHLVHSISKKRTRSYNLRIKYN</sequence>
<organism evidence="1 2">
    <name type="scientific">Liquorilactobacillus capillatus DSM 19910</name>
    <dbReference type="NCBI Taxonomy" id="1423731"/>
    <lineage>
        <taxon>Bacteria</taxon>
        <taxon>Bacillati</taxon>
        <taxon>Bacillota</taxon>
        <taxon>Bacilli</taxon>
        <taxon>Lactobacillales</taxon>
        <taxon>Lactobacillaceae</taxon>
        <taxon>Liquorilactobacillus</taxon>
    </lineage>
</organism>
<evidence type="ECO:0000313" key="1">
    <source>
        <dbReference type="EMBL" id="KRL02994.1"/>
    </source>
</evidence>
<dbReference type="STRING" id="1423731.FC81_GL000260"/>
<name>A0A0R1MCY6_9LACO</name>
<dbReference type="Proteomes" id="UP000051621">
    <property type="component" value="Unassembled WGS sequence"/>
</dbReference>
<accession>A0A0R1MCY6</accession>
<gene>
    <name evidence="1" type="ORF">FC81_GL000260</name>
</gene>
<protein>
    <submittedName>
        <fullName evidence="1">Uncharacterized protein</fullName>
    </submittedName>
</protein>
<dbReference type="InterPro" id="IPR007612">
    <property type="entry name" value="LOR"/>
</dbReference>
<dbReference type="Pfam" id="PF04525">
    <property type="entry name" value="LOR"/>
    <property type="match status" value="1"/>
</dbReference>
<dbReference type="PATRIC" id="fig|1423731.3.peg.270"/>
<dbReference type="InterPro" id="IPR025659">
    <property type="entry name" value="Tubby-like_C"/>
</dbReference>
<comment type="caution">
    <text evidence="1">The sequence shown here is derived from an EMBL/GenBank/DDBJ whole genome shotgun (WGS) entry which is preliminary data.</text>
</comment>
<keyword evidence="2" id="KW-1185">Reference proteome</keyword>
<dbReference type="AlphaFoldDB" id="A0A0R1MCY6"/>
<evidence type="ECO:0000313" key="2">
    <source>
        <dbReference type="Proteomes" id="UP000051621"/>
    </source>
</evidence>
<dbReference type="EMBL" id="AZEF01000007">
    <property type="protein sequence ID" value="KRL02994.1"/>
    <property type="molecule type" value="Genomic_DNA"/>
</dbReference>
<reference evidence="1 2" key="1">
    <citation type="journal article" date="2015" name="Genome Announc.">
        <title>Expanding the biotechnology potential of lactobacilli through comparative genomics of 213 strains and associated genera.</title>
        <authorList>
            <person name="Sun Z."/>
            <person name="Harris H.M."/>
            <person name="McCann A."/>
            <person name="Guo C."/>
            <person name="Argimon S."/>
            <person name="Zhang W."/>
            <person name="Yang X."/>
            <person name="Jeffery I.B."/>
            <person name="Cooney J.C."/>
            <person name="Kagawa T.F."/>
            <person name="Liu W."/>
            <person name="Song Y."/>
            <person name="Salvetti E."/>
            <person name="Wrobel A."/>
            <person name="Rasinkangas P."/>
            <person name="Parkhill J."/>
            <person name="Rea M.C."/>
            <person name="O'Sullivan O."/>
            <person name="Ritari J."/>
            <person name="Douillard F.P."/>
            <person name="Paul Ross R."/>
            <person name="Yang R."/>
            <person name="Briner A.E."/>
            <person name="Felis G.E."/>
            <person name="de Vos W.M."/>
            <person name="Barrangou R."/>
            <person name="Klaenhammer T.R."/>
            <person name="Caufield P.W."/>
            <person name="Cui Y."/>
            <person name="Zhang H."/>
            <person name="O'Toole P.W."/>
        </authorList>
    </citation>
    <scope>NUCLEOTIDE SEQUENCE [LARGE SCALE GENOMIC DNA]</scope>
    <source>
        <strain evidence="1 2">DSM 19910</strain>
    </source>
</reference>